<dbReference type="KEGG" id="shaw:CEB94_33980"/>
<gene>
    <name evidence="2" type="ORF">CEB94_33980</name>
</gene>
<evidence type="ECO:0000256" key="1">
    <source>
        <dbReference type="SAM" id="MobiDB-lite"/>
    </source>
</evidence>
<evidence type="ECO:0000313" key="2">
    <source>
        <dbReference type="EMBL" id="QCD59255.1"/>
    </source>
</evidence>
<name>A0A6G5RM80_9ACTN</name>
<keyword evidence="3" id="KW-1185">Reference proteome</keyword>
<evidence type="ECO:0000313" key="3">
    <source>
        <dbReference type="Proteomes" id="UP000495940"/>
    </source>
</evidence>
<dbReference type="Proteomes" id="UP000495940">
    <property type="component" value="Chromosome"/>
</dbReference>
<accession>A0A6G5RM80</accession>
<sequence>MTYRPLAENYGLTWLIGPAGEVGSEEIRQISGASEGSSQARPGTPLPGGGPEASGDDSEAARPDTA</sequence>
<dbReference type="EMBL" id="CP021978">
    <property type="protein sequence ID" value="QCD59255.1"/>
    <property type="molecule type" value="Genomic_DNA"/>
</dbReference>
<organism evidence="2 3">
    <name type="scientific">Streptomyces hawaiiensis</name>
    <dbReference type="NCBI Taxonomy" id="67305"/>
    <lineage>
        <taxon>Bacteria</taxon>
        <taxon>Bacillati</taxon>
        <taxon>Actinomycetota</taxon>
        <taxon>Actinomycetes</taxon>
        <taxon>Kitasatosporales</taxon>
        <taxon>Streptomycetaceae</taxon>
        <taxon>Streptomyces</taxon>
    </lineage>
</organism>
<reference evidence="2 3" key="1">
    <citation type="submission" date="2017-06" db="EMBL/GenBank/DDBJ databases">
        <title>Complete Genome Sequence of Streptomyces hawaiiensis NRRL 15010 and insights into acyldepsipeptides biosynthesis.</title>
        <authorList>
            <person name="Mariita R.M."/>
            <person name="Sello J.K."/>
        </authorList>
    </citation>
    <scope>NUCLEOTIDE SEQUENCE [LARGE SCALE GENOMIC DNA]</scope>
    <source>
        <strain evidence="2 3">ATCC 12236</strain>
    </source>
</reference>
<feature type="compositionally biased region" description="Polar residues" evidence="1">
    <location>
        <begin position="31"/>
        <end position="41"/>
    </location>
</feature>
<protein>
    <submittedName>
        <fullName evidence="2">Uncharacterized protein</fullName>
    </submittedName>
</protein>
<dbReference type="AlphaFoldDB" id="A0A6G5RM80"/>
<proteinExistence type="predicted"/>
<feature type="region of interest" description="Disordered" evidence="1">
    <location>
        <begin position="29"/>
        <end position="66"/>
    </location>
</feature>